<comment type="subcellular location">
    <subcellularLocation>
        <location evidence="3">Cytoplasm</location>
    </subcellularLocation>
    <subcellularLocation>
        <location evidence="2">Lysosome</location>
    </subcellularLocation>
    <subcellularLocation>
        <location evidence="1">Membrane</location>
    </subcellularLocation>
</comment>
<dbReference type="GO" id="GO:0005634">
    <property type="term" value="C:nucleus"/>
    <property type="evidence" value="ECO:0007669"/>
    <property type="project" value="TreeGrafter"/>
</dbReference>
<keyword evidence="6" id="KW-0458">Lysosome</keyword>
<evidence type="ECO:0000256" key="3">
    <source>
        <dbReference type="ARBA" id="ARBA00004496"/>
    </source>
</evidence>
<dbReference type="AlphaFoldDB" id="A0A0N5AM39"/>
<proteinExistence type="predicted"/>
<dbReference type="PROSITE" id="PS51886">
    <property type="entry name" value="TLDC"/>
    <property type="match status" value="1"/>
</dbReference>
<dbReference type="STRING" id="451379.A0A0N5AM39"/>
<dbReference type="PANTHER" id="PTHR23354">
    <property type="entry name" value="NUCLEOLAR PROTEIN 7/ESTROGEN RECEPTOR COACTIVATOR-RELATED"/>
    <property type="match status" value="1"/>
</dbReference>
<dbReference type="WBParaSite" id="SMUV_0000563301-mRNA-1">
    <property type="protein sequence ID" value="SMUV_0000563301-mRNA-1"/>
    <property type="gene ID" value="SMUV_0000563301"/>
</dbReference>
<dbReference type="Pfam" id="PF07534">
    <property type="entry name" value="TLD"/>
    <property type="match status" value="1"/>
</dbReference>
<keyword evidence="4" id="KW-0963">Cytoplasm</keyword>
<evidence type="ECO:0000256" key="6">
    <source>
        <dbReference type="ARBA" id="ARBA00023228"/>
    </source>
</evidence>
<dbReference type="SMART" id="SM00584">
    <property type="entry name" value="TLDc"/>
    <property type="match status" value="1"/>
</dbReference>
<evidence type="ECO:0000313" key="12">
    <source>
        <dbReference type="WBParaSite" id="SMUV_0000563301-mRNA-1"/>
    </source>
</evidence>
<evidence type="ECO:0000256" key="8">
    <source>
        <dbReference type="ARBA" id="ARBA00041780"/>
    </source>
</evidence>
<evidence type="ECO:0000256" key="7">
    <source>
        <dbReference type="ARBA" id="ARBA00039594"/>
    </source>
</evidence>
<evidence type="ECO:0000256" key="2">
    <source>
        <dbReference type="ARBA" id="ARBA00004371"/>
    </source>
</evidence>
<reference evidence="12" key="1">
    <citation type="submission" date="2016-04" db="UniProtKB">
        <authorList>
            <consortium name="WormBaseParasite"/>
        </authorList>
    </citation>
    <scope>IDENTIFICATION</scope>
</reference>
<evidence type="ECO:0000256" key="5">
    <source>
        <dbReference type="ARBA" id="ARBA00023136"/>
    </source>
</evidence>
<accession>A0A0N5AM39</accession>
<evidence type="ECO:0000259" key="10">
    <source>
        <dbReference type="PROSITE" id="PS51886"/>
    </source>
</evidence>
<keyword evidence="11" id="KW-1185">Reference proteome</keyword>
<name>A0A0N5AM39_9BILA</name>
<sequence>MGGKSSKNFRDSKESKLDKDLQEAIIKQFERMTGGKPQLTFESFKAFSDRYLDTNFQKAVFQAFKKFRKDDKVTCENVLRFAELLFGGSDQLASCIILFDLKLRSVVEASVASFFICECPKEHYPVNLLVDFIMAEAPQEELGLDFTLFSKWLSKSTMLPSILMRIFNGLLLNKNQHVIPKLSNPTVLSPASIFAISLELPIKDRQNWSLLFSSAMQGESFSKLYNAVNGSGPCLIVIETDKGKIFGGFANEGFISGPHHSGDSRCFLFQDRPKIAIYSATGFNNDFAYLNYRQTSFPNGLGIGGHDNNWSFFLHDEYGLGTSCPSISTFEKCWLAGETRFKTKTIEAWRIGEPVKRKRYDSAGDEIIGEEVSVLDRDPEAKAILELTGKKSYCEPFREQKEKE</sequence>
<dbReference type="PANTHER" id="PTHR23354:SF131">
    <property type="entry name" value="MTOR-ASSOCIATED PROTEIN MEAK7"/>
    <property type="match status" value="1"/>
</dbReference>
<dbReference type="GO" id="GO:0016020">
    <property type="term" value="C:membrane"/>
    <property type="evidence" value="ECO:0007669"/>
    <property type="project" value="UniProtKB-SubCell"/>
</dbReference>
<dbReference type="Proteomes" id="UP000046393">
    <property type="component" value="Unplaced"/>
</dbReference>
<protein>
    <recommendedName>
        <fullName evidence="7">MTOR-associated protein MEAK7</fullName>
    </recommendedName>
    <alternativeName>
        <fullName evidence="9">TBC/LysM-associated domain-containing protein 1</fullName>
    </alternativeName>
    <alternativeName>
        <fullName evidence="8">TLD domain-containing protein 1</fullName>
    </alternativeName>
</protein>
<dbReference type="GO" id="GO:0005764">
    <property type="term" value="C:lysosome"/>
    <property type="evidence" value="ECO:0007669"/>
    <property type="project" value="UniProtKB-SubCell"/>
</dbReference>
<evidence type="ECO:0000256" key="4">
    <source>
        <dbReference type="ARBA" id="ARBA00022490"/>
    </source>
</evidence>
<dbReference type="GO" id="GO:0006979">
    <property type="term" value="P:response to oxidative stress"/>
    <property type="evidence" value="ECO:0007669"/>
    <property type="project" value="TreeGrafter"/>
</dbReference>
<keyword evidence="5" id="KW-0472">Membrane</keyword>
<evidence type="ECO:0000256" key="1">
    <source>
        <dbReference type="ARBA" id="ARBA00004370"/>
    </source>
</evidence>
<evidence type="ECO:0000313" key="11">
    <source>
        <dbReference type="Proteomes" id="UP000046393"/>
    </source>
</evidence>
<dbReference type="InterPro" id="IPR006571">
    <property type="entry name" value="TLDc_dom"/>
</dbReference>
<evidence type="ECO:0000256" key="9">
    <source>
        <dbReference type="ARBA" id="ARBA00042134"/>
    </source>
</evidence>
<feature type="domain" description="TLDc" evidence="10">
    <location>
        <begin position="186"/>
        <end position="352"/>
    </location>
</feature>
<organism evidence="11 12">
    <name type="scientific">Syphacia muris</name>
    <dbReference type="NCBI Taxonomy" id="451379"/>
    <lineage>
        <taxon>Eukaryota</taxon>
        <taxon>Metazoa</taxon>
        <taxon>Ecdysozoa</taxon>
        <taxon>Nematoda</taxon>
        <taxon>Chromadorea</taxon>
        <taxon>Rhabditida</taxon>
        <taxon>Spirurina</taxon>
        <taxon>Oxyuridomorpha</taxon>
        <taxon>Oxyuroidea</taxon>
        <taxon>Oxyuridae</taxon>
        <taxon>Syphacia</taxon>
    </lineage>
</organism>